<evidence type="ECO:0000259" key="4">
    <source>
        <dbReference type="Pfam" id="PF03446"/>
    </source>
</evidence>
<dbReference type="GO" id="GO:0051287">
    <property type="term" value="F:NAD binding"/>
    <property type="evidence" value="ECO:0007669"/>
    <property type="project" value="InterPro"/>
</dbReference>
<dbReference type="Gene3D" id="1.10.1040.10">
    <property type="entry name" value="N-(1-d-carboxylethyl)-l-norvaline Dehydrogenase, domain 2"/>
    <property type="match status" value="1"/>
</dbReference>
<evidence type="ECO:0000313" key="7">
    <source>
        <dbReference type="Proteomes" id="UP000321638"/>
    </source>
</evidence>
<dbReference type="Gene3D" id="3.40.50.720">
    <property type="entry name" value="NAD(P)-binding Rossmann-like Domain"/>
    <property type="match status" value="1"/>
</dbReference>
<feature type="active site" evidence="3">
    <location>
        <position position="173"/>
    </location>
</feature>
<accession>A0A5C8PQC7</accession>
<keyword evidence="7" id="KW-1185">Reference proteome</keyword>
<dbReference type="InterPro" id="IPR036291">
    <property type="entry name" value="NAD(P)-bd_dom_sf"/>
</dbReference>
<dbReference type="EMBL" id="VDUZ01000008">
    <property type="protein sequence ID" value="TXL77660.1"/>
    <property type="molecule type" value="Genomic_DNA"/>
</dbReference>
<evidence type="ECO:0000256" key="1">
    <source>
        <dbReference type="ARBA" id="ARBA00023002"/>
    </source>
</evidence>
<dbReference type="AlphaFoldDB" id="A0A5C8PQC7"/>
<dbReference type="PIRSF" id="PIRSF000103">
    <property type="entry name" value="HIBADH"/>
    <property type="match status" value="1"/>
</dbReference>
<dbReference type="InterPro" id="IPR006115">
    <property type="entry name" value="6PGDH_NADP-bd"/>
</dbReference>
<feature type="domain" description="6-phosphogluconate dehydrogenase NADP-binding" evidence="4">
    <location>
        <begin position="5"/>
        <end position="163"/>
    </location>
</feature>
<dbReference type="Pfam" id="PF14833">
    <property type="entry name" value="NAD_binding_11"/>
    <property type="match status" value="1"/>
</dbReference>
<dbReference type="RefSeq" id="WP_147846700.1">
    <property type="nucleotide sequence ID" value="NZ_VDUZ01000008.1"/>
</dbReference>
<keyword evidence="1" id="KW-0560">Oxidoreductase</keyword>
<dbReference type="OrthoDB" id="9812907at2"/>
<dbReference type="PANTHER" id="PTHR22981:SF7">
    <property type="entry name" value="3-HYDROXYISOBUTYRATE DEHYDROGENASE, MITOCHONDRIAL"/>
    <property type="match status" value="1"/>
</dbReference>
<evidence type="ECO:0000313" key="6">
    <source>
        <dbReference type="EMBL" id="TXL77660.1"/>
    </source>
</evidence>
<dbReference type="Pfam" id="PF03446">
    <property type="entry name" value="NAD_binding_2"/>
    <property type="match status" value="1"/>
</dbReference>
<dbReference type="SUPFAM" id="SSF51735">
    <property type="entry name" value="NAD(P)-binding Rossmann-fold domains"/>
    <property type="match status" value="1"/>
</dbReference>
<evidence type="ECO:0000259" key="5">
    <source>
        <dbReference type="Pfam" id="PF14833"/>
    </source>
</evidence>
<dbReference type="InterPro" id="IPR029154">
    <property type="entry name" value="HIBADH-like_NADP-bd"/>
</dbReference>
<dbReference type="PANTHER" id="PTHR22981">
    <property type="entry name" value="3-HYDROXYISOBUTYRATE DEHYDROGENASE-RELATED"/>
    <property type="match status" value="1"/>
</dbReference>
<name>A0A5C8PQC7_9HYPH</name>
<proteinExistence type="predicted"/>
<comment type="caution">
    <text evidence="6">The sequence shown here is derived from an EMBL/GenBank/DDBJ whole genome shotgun (WGS) entry which is preliminary data.</text>
</comment>
<dbReference type="Proteomes" id="UP000321638">
    <property type="component" value="Unassembled WGS sequence"/>
</dbReference>
<dbReference type="InterPro" id="IPR008927">
    <property type="entry name" value="6-PGluconate_DH-like_C_sf"/>
</dbReference>
<evidence type="ECO:0000256" key="2">
    <source>
        <dbReference type="ARBA" id="ARBA00023027"/>
    </source>
</evidence>
<organism evidence="6 7">
    <name type="scientific">Vineibacter terrae</name>
    <dbReference type="NCBI Taxonomy" id="2586908"/>
    <lineage>
        <taxon>Bacteria</taxon>
        <taxon>Pseudomonadati</taxon>
        <taxon>Pseudomonadota</taxon>
        <taxon>Alphaproteobacteria</taxon>
        <taxon>Hyphomicrobiales</taxon>
        <taxon>Vineibacter</taxon>
    </lineage>
</organism>
<evidence type="ECO:0000256" key="3">
    <source>
        <dbReference type="PIRSR" id="PIRSR000103-1"/>
    </source>
</evidence>
<dbReference type="InterPro" id="IPR015815">
    <property type="entry name" value="HIBADH-related"/>
</dbReference>
<gene>
    <name evidence="6" type="ORF">FHP25_09560</name>
</gene>
<dbReference type="GO" id="GO:0016616">
    <property type="term" value="F:oxidoreductase activity, acting on the CH-OH group of donors, NAD or NADP as acceptor"/>
    <property type="evidence" value="ECO:0007669"/>
    <property type="project" value="TreeGrafter"/>
</dbReference>
<dbReference type="SUPFAM" id="SSF48179">
    <property type="entry name" value="6-phosphogluconate dehydrogenase C-terminal domain-like"/>
    <property type="match status" value="1"/>
</dbReference>
<sequence>MTIRKVAVIGVGAMGNPMARRIHAAGYELTVCDTSDKALAPFAELGVATTTRAADCAGCDVVIILVATPDQARQVALGEGGLRAGLSGTPPLLVVMGTVAPASMHELQRELEPLGIRVVDAPISGGVVKARDGTLAIMMGGRADDLDALQPLMASMGTSLFRCGALGAGQATKIVNNAMGIASIMVAAEAYRIGLDNGLRLEDAVPVFEASSGRNFFTHGARDASDAYAAWAPTRADFNSLQAIIRKDLDLALAIGGDAASLPVMRALRAMLDGIGDETFETWRTVARAGTPVS</sequence>
<keyword evidence="2" id="KW-0520">NAD</keyword>
<protein>
    <submittedName>
        <fullName evidence="6">NAD(P)-dependent oxidoreductase</fullName>
    </submittedName>
</protein>
<reference evidence="6 7" key="1">
    <citation type="submission" date="2019-06" db="EMBL/GenBank/DDBJ databases">
        <title>New taxonomy in bacterial strain CC-CFT640, isolated from vineyard.</title>
        <authorList>
            <person name="Lin S.-Y."/>
            <person name="Tsai C.-F."/>
            <person name="Young C.-C."/>
        </authorList>
    </citation>
    <scope>NUCLEOTIDE SEQUENCE [LARGE SCALE GENOMIC DNA]</scope>
    <source>
        <strain evidence="6 7">CC-CFT640</strain>
    </source>
</reference>
<dbReference type="InterPro" id="IPR013328">
    <property type="entry name" value="6PGD_dom2"/>
</dbReference>
<feature type="domain" description="3-hydroxyisobutyrate dehydrogenase-like NAD-binding" evidence="5">
    <location>
        <begin position="167"/>
        <end position="272"/>
    </location>
</feature>
<dbReference type="GO" id="GO:0050661">
    <property type="term" value="F:NADP binding"/>
    <property type="evidence" value="ECO:0007669"/>
    <property type="project" value="InterPro"/>
</dbReference>